<dbReference type="AlphaFoldDB" id="A0A0A1TV32"/>
<dbReference type="VEuPathDB" id="AmoebaDB:EIN_338380"/>
<dbReference type="Proteomes" id="UP000014680">
    <property type="component" value="Unassembled WGS sequence"/>
</dbReference>
<evidence type="ECO:0000313" key="2">
    <source>
        <dbReference type="Proteomes" id="UP000014680"/>
    </source>
</evidence>
<sequence length="454" mass="54305">MSKTFVFTNVEQYKLDSSNKYFLPELPESAFNPIYAKVQGYAVQLMCQLDPTHTEEYKTLPQRYHTQLETNLFKQAAREFFAGCFDPNSRMFKNVFKYCVGQVSVYLRFLYEQEIDKENLEKVEIKNPLFIVSMPRSGSTFAHSVMSSDPYATSIRMYEHLCPGSKTMSSESRLNYGKRVIEPMLNENLNKRHKLDVEHYEEELFFQEMIGFSWTYSLSLPRLEQYREHLWNGNFKFVYDGLMDEFKMHLLDKKECPWYDTDKSKIDEKMKNFHLCLKAVSHFVEPVHFFNFVNTTEGRILWIHREIIPELKSLIPGCLAVRGNFVGDVGLDDIKWTNDNTIKIIWLCLKNGIAARDKWVSEDPRRDKQIYDVSFTALTKDPIGETKKIYKYFGMEYSEEFEENIKKLIKPKEKKHEEEKEKDKKYFTFDEEEMKKEFMFYYKRFEKYLPNYFK</sequence>
<dbReference type="Gene3D" id="3.40.50.300">
    <property type="entry name" value="P-loop containing nucleotide triphosphate hydrolases"/>
    <property type="match status" value="1"/>
</dbReference>
<dbReference type="KEGG" id="eiv:EIN_338380"/>
<accession>A0A0A1TV32</accession>
<proteinExistence type="predicted"/>
<reference evidence="1 2" key="1">
    <citation type="submission" date="2012-10" db="EMBL/GenBank/DDBJ databases">
        <authorList>
            <person name="Zafar N."/>
            <person name="Inman J."/>
            <person name="Hall N."/>
            <person name="Lorenzi H."/>
            <person name="Caler E."/>
        </authorList>
    </citation>
    <scope>NUCLEOTIDE SEQUENCE [LARGE SCALE GENOMIC DNA]</scope>
    <source>
        <strain evidence="1 2">IP1</strain>
    </source>
</reference>
<dbReference type="RefSeq" id="XP_004183525.1">
    <property type="nucleotide sequence ID" value="XM_004183477.1"/>
</dbReference>
<dbReference type="PANTHER" id="PTHR36451">
    <property type="entry name" value="PAPS-DEPENDENT SULFOTRANSFERASE STF3"/>
    <property type="match status" value="1"/>
</dbReference>
<protein>
    <recommendedName>
        <fullName evidence="3">Sulfotransferase</fullName>
    </recommendedName>
</protein>
<evidence type="ECO:0000313" key="1">
    <source>
        <dbReference type="EMBL" id="ELP84179.1"/>
    </source>
</evidence>
<gene>
    <name evidence="1" type="ORF">EIN_338380</name>
</gene>
<evidence type="ECO:0008006" key="3">
    <source>
        <dbReference type="Google" id="ProtNLM"/>
    </source>
</evidence>
<organism evidence="1 2">
    <name type="scientific">Entamoeba invadens IP1</name>
    <dbReference type="NCBI Taxonomy" id="370355"/>
    <lineage>
        <taxon>Eukaryota</taxon>
        <taxon>Amoebozoa</taxon>
        <taxon>Evosea</taxon>
        <taxon>Archamoebae</taxon>
        <taxon>Mastigamoebida</taxon>
        <taxon>Entamoebidae</taxon>
        <taxon>Entamoeba</taxon>
    </lineage>
</organism>
<keyword evidence="2" id="KW-1185">Reference proteome</keyword>
<dbReference type="SUPFAM" id="SSF52540">
    <property type="entry name" value="P-loop containing nucleoside triphosphate hydrolases"/>
    <property type="match status" value="1"/>
</dbReference>
<dbReference type="GeneID" id="14883139"/>
<dbReference type="EMBL" id="KB207145">
    <property type="protein sequence ID" value="ELP84179.1"/>
    <property type="molecule type" value="Genomic_DNA"/>
</dbReference>
<dbReference type="Pfam" id="PF13469">
    <property type="entry name" value="Sulfotransfer_3"/>
    <property type="match status" value="1"/>
</dbReference>
<name>A0A0A1TV32_ENTIV</name>
<dbReference type="OrthoDB" id="429813at2759"/>
<dbReference type="InterPro" id="IPR052736">
    <property type="entry name" value="Stf3_sulfotransferase"/>
</dbReference>
<dbReference type="PANTHER" id="PTHR36451:SF1">
    <property type="entry name" value="OMEGA-HYDROXY-BETA-DIHYDROMENAQUINONE-9 SULFOTRANSFERASE STF3"/>
    <property type="match status" value="1"/>
</dbReference>
<dbReference type="InterPro" id="IPR027417">
    <property type="entry name" value="P-loop_NTPase"/>
</dbReference>